<dbReference type="RefSeq" id="WP_158674214.1">
    <property type="nucleotide sequence ID" value="NZ_RJKN01000002.1"/>
</dbReference>
<keyword evidence="1" id="KW-0472">Membrane</keyword>
<reference evidence="2 3" key="1">
    <citation type="journal article" date="2015" name="Stand. Genomic Sci.">
        <title>Genomic Encyclopedia of Bacterial and Archaeal Type Strains, Phase III: the genomes of soil and plant-associated and newly described type strains.</title>
        <authorList>
            <person name="Whitman W.B."/>
            <person name="Woyke T."/>
            <person name="Klenk H.P."/>
            <person name="Zhou Y."/>
            <person name="Lilburn T.G."/>
            <person name="Beck B.J."/>
            <person name="De Vos P."/>
            <person name="Vandamme P."/>
            <person name="Eisen J.A."/>
            <person name="Garrity G."/>
            <person name="Hugenholtz P."/>
            <person name="Kyrpides N.C."/>
        </authorList>
    </citation>
    <scope>NUCLEOTIDE SEQUENCE [LARGE SCALE GENOMIC DNA]</scope>
    <source>
        <strain evidence="2 3">CECT 7306</strain>
    </source>
</reference>
<evidence type="ECO:0000313" key="2">
    <source>
        <dbReference type="EMBL" id="ROP45051.1"/>
    </source>
</evidence>
<protein>
    <submittedName>
        <fullName evidence="2">Uncharacterized protein</fullName>
    </submittedName>
</protein>
<dbReference type="AlphaFoldDB" id="A0A3N1HRC6"/>
<gene>
    <name evidence="2" type="ORF">EDC03_1181</name>
</gene>
<feature type="transmembrane region" description="Helical" evidence="1">
    <location>
        <begin position="31"/>
        <end position="49"/>
    </location>
</feature>
<accession>A0A3N1HRC6</accession>
<feature type="transmembrane region" description="Helical" evidence="1">
    <location>
        <begin position="7"/>
        <end position="25"/>
    </location>
</feature>
<name>A0A3N1HRC6_9ACTN</name>
<dbReference type="InParanoid" id="A0A3N1HRC6"/>
<keyword evidence="1" id="KW-0812">Transmembrane</keyword>
<comment type="caution">
    <text evidence="2">The sequence shown here is derived from an EMBL/GenBank/DDBJ whole genome shotgun (WGS) entry which is preliminary data.</text>
</comment>
<organism evidence="2 3">
    <name type="scientific">Pseudokineococcus lusitanus</name>
    <dbReference type="NCBI Taxonomy" id="763993"/>
    <lineage>
        <taxon>Bacteria</taxon>
        <taxon>Bacillati</taxon>
        <taxon>Actinomycetota</taxon>
        <taxon>Actinomycetes</taxon>
        <taxon>Kineosporiales</taxon>
        <taxon>Kineosporiaceae</taxon>
        <taxon>Pseudokineococcus</taxon>
    </lineage>
</organism>
<evidence type="ECO:0000256" key="1">
    <source>
        <dbReference type="SAM" id="Phobius"/>
    </source>
</evidence>
<proteinExistence type="predicted"/>
<dbReference type="Proteomes" id="UP000276232">
    <property type="component" value="Unassembled WGS sequence"/>
</dbReference>
<keyword evidence="1" id="KW-1133">Transmembrane helix</keyword>
<dbReference type="EMBL" id="RJKN01000002">
    <property type="protein sequence ID" value="ROP45051.1"/>
    <property type="molecule type" value="Genomic_DNA"/>
</dbReference>
<sequence>MRLVGTVVLGAGALVAVLGLLLLVLPGPGLVVLSLAVPLLVAGALLRAAGGRRRPPGR</sequence>
<keyword evidence="3" id="KW-1185">Reference proteome</keyword>
<evidence type="ECO:0000313" key="3">
    <source>
        <dbReference type="Proteomes" id="UP000276232"/>
    </source>
</evidence>